<comment type="subcellular location">
    <subcellularLocation>
        <location evidence="1">Membrane</location>
        <topology evidence="1">Single-pass membrane protein</topology>
    </subcellularLocation>
</comment>
<evidence type="ECO:0000256" key="5">
    <source>
        <dbReference type="ARBA" id="ARBA00022692"/>
    </source>
</evidence>
<organism evidence="9 10">
    <name type="scientific">Aplysia californica</name>
    <name type="common">California sea hare</name>
    <dbReference type="NCBI Taxonomy" id="6500"/>
    <lineage>
        <taxon>Eukaryota</taxon>
        <taxon>Metazoa</taxon>
        <taxon>Spiralia</taxon>
        <taxon>Lophotrochozoa</taxon>
        <taxon>Mollusca</taxon>
        <taxon>Gastropoda</taxon>
        <taxon>Heterobranchia</taxon>
        <taxon>Euthyneura</taxon>
        <taxon>Tectipleura</taxon>
        <taxon>Aplysiida</taxon>
        <taxon>Aplysioidea</taxon>
        <taxon>Aplysiidae</taxon>
        <taxon>Aplysia</taxon>
    </lineage>
</organism>
<dbReference type="Proteomes" id="UP000694888">
    <property type="component" value="Unplaced"/>
</dbReference>
<keyword evidence="7 8" id="KW-0472">Membrane</keyword>
<proteinExistence type="inferred from homology"/>
<evidence type="ECO:0000313" key="9">
    <source>
        <dbReference type="Proteomes" id="UP000694888"/>
    </source>
</evidence>
<evidence type="ECO:0000256" key="6">
    <source>
        <dbReference type="ARBA" id="ARBA00022989"/>
    </source>
</evidence>
<dbReference type="PANTHER" id="PTHR21461">
    <property type="entry name" value="GLYCOSYLTRANSFERASE FAMILY 92 PROTEIN"/>
    <property type="match status" value="1"/>
</dbReference>
<keyword evidence="6 8" id="KW-1133">Transmembrane helix</keyword>
<evidence type="ECO:0000256" key="7">
    <source>
        <dbReference type="ARBA" id="ARBA00023136"/>
    </source>
</evidence>
<protein>
    <recommendedName>
        <fullName evidence="8">Glycosyltransferase family 92 protein</fullName>
        <ecNumber evidence="8">2.4.1.-</ecNumber>
    </recommendedName>
</protein>
<dbReference type="Pfam" id="PF01697">
    <property type="entry name" value="Glyco_transf_92"/>
    <property type="match status" value="1"/>
</dbReference>
<keyword evidence="4 8" id="KW-0808">Transferase</keyword>
<dbReference type="PANTHER" id="PTHR21461:SF69">
    <property type="entry name" value="GLYCOSYLTRANSFERASE FAMILY 92 PROTEIN"/>
    <property type="match status" value="1"/>
</dbReference>
<comment type="similarity">
    <text evidence="2 8">Belongs to the glycosyltransferase 92 family.</text>
</comment>
<sequence>MATGLLRHLPRAATGLARKLTSRRRAFLTWGAVLLVVLALYFTLTHQKNQAPKVLKLSFSLSARDRSTDVFVRARGAEVYVYSAIATNYDFNSGLKRQGQRMSHQHKATDAPLTEPTDIVITILDKSRREPFRCCVALADGQTVMEIPARDFYSLNPETTDRDIYMARQIVCSVPAATSRPLPSYLTLVTHSSCHGDVSDYTPILYPPRVHNELAVCAKIAHSGGLDPGRVIEWFEMQRLLGVDKVVIYDLGNPEVLMKVFRHYQEIGMLDIVPYDLPGSPKHRKLTEDFKFTPQFLHDETLAVLECRVRLGGYEMILSHDLDELVVPRERASLKDVFKKARQQSPLAAGFYFLTEFFITSWAPTNRDSTLTFTRYQRCTAVHRECTKFVVFPQRVHTFLTHTILQKSFYTTPYLSPRDLILHHYRKCPSGWRTCRPDTVVDNTMSQYTRDLELRVSKVRKLTGMTPLQV</sequence>
<keyword evidence="5 8" id="KW-0812">Transmembrane</keyword>
<keyword evidence="9" id="KW-1185">Reference proteome</keyword>
<dbReference type="GeneID" id="101858305"/>
<evidence type="ECO:0000256" key="2">
    <source>
        <dbReference type="ARBA" id="ARBA00007647"/>
    </source>
</evidence>
<evidence type="ECO:0000256" key="3">
    <source>
        <dbReference type="ARBA" id="ARBA00022676"/>
    </source>
</evidence>
<evidence type="ECO:0000313" key="10">
    <source>
        <dbReference type="RefSeq" id="XP_012943622.1"/>
    </source>
</evidence>
<feature type="transmembrane region" description="Helical" evidence="8">
    <location>
        <begin position="26"/>
        <end position="44"/>
    </location>
</feature>
<gene>
    <name evidence="10" type="primary">LOC101858305</name>
</gene>
<keyword evidence="3 8" id="KW-0328">Glycosyltransferase</keyword>
<dbReference type="EC" id="2.4.1.-" evidence="8"/>
<accession>A0ABM1A9W3</accession>
<name>A0ABM1A9W3_APLCA</name>
<dbReference type="RefSeq" id="XP_012943622.1">
    <property type="nucleotide sequence ID" value="XM_013088168.2"/>
</dbReference>
<reference evidence="10" key="1">
    <citation type="submission" date="2025-08" db="UniProtKB">
        <authorList>
            <consortium name="RefSeq"/>
        </authorList>
    </citation>
    <scope>IDENTIFICATION</scope>
</reference>
<evidence type="ECO:0000256" key="1">
    <source>
        <dbReference type="ARBA" id="ARBA00004167"/>
    </source>
</evidence>
<evidence type="ECO:0000256" key="8">
    <source>
        <dbReference type="RuleBase" id="RU366017"/>
    </source>
</evidence>
<dbReference type="InterPro" id="IPR008166">
    <property type="entry name" value="Glyco_transf_92"/>
</dbReference>
<evidence type="ECO:0000256" key="4">
    <source>
        <dbReference type="ARBA" id="ARBA00022679"/>
    </source>
</evidence>